<gene>
    <name evidence="3" type="ORF">PPACK8108_LOCUS10540</name>
</gene>
<dbReference type="InterPro" id="IPR046798">
    <property type="entry name" value="2OG-FeII_Oxy_6"/>
</dbReference>
<feature type="domain" description="Tet-like 2OG-Fe(II) oxygenase" evidence="2">
    <location>
        <begin position="139"/>
        <end position="349"/>
    </location>
</feature>
<dbReference type="EMBL" id="CALTRL010002358">
    <property type="protein sequence ID" value="CAH7675526.1"/>
    <property type="molecule type" value="Genomic_DNA"/>
</dbReference>
<accession>A0AAV0B1V8</accession>
<evidence type="ECO:0000259" key="2">
    <source>
        <dbReference type="Pfam" id="PF20515"/>
    </source>
</evidence>
<sequence length="414" mass="48544">MDTKDQEKPTNISIYKRQLVKYDSDSESISGGKKKANRLSISKKRNRYGKKKNQILQHRETKMEMLFGQTHNIKKLFHCCVPKEISDPVPHELFSSYQTLKTFYRPLYKNKVRVFSKMGNSIKNHMIVEFFPFDHMVEDRKKGWQEFVDFLLHRRNFINDVSKKNSSLLSGTMYAEGWRKAQVSSQIFGRYINQTKLNQQVKKMELNQDEEAAGFMKMGFFLSRVFQEIASGAYESCKSYLKEHSLPSLSQMNFNQKDNYCPDNFSSAITYTINDFSNKAHVDNDSDNWTLIGFIPIRQNGKIAYKDFDVEGGEFVIRDLQVFIDLPRVEGIKLVVLKTSELKHQTLPSKSTSDLCTRFGFSCQISKTMTNTMEKFHNNYYKGRNHTFGNYDDYIKRLMKSELVFFTIKFCFFL</sequence>
<organism evidence="3 4">
    <name type="scientific">Phakopsora pachyrhizi</name>
    <name type="common">Asian soybean rust disease fungus</name>
    <dbReference type="NCBI Taxonomy" id="170000"/>
    <lineage>
        <taxon>Eukaryota</taxon>
        <taxon>Fungi</taxon>
        <taxon>Dikarya</taxon>
        <taxon>Basidiomycota</taxon>
        <taxon>Pucciniomycotina</taxon>
        <taxon>Pucciniomycetes</taxon>
        <taxon>Pucciniales</taxon>
        <taxon>Phakopsoraceae</taxon>
        <taxon>Phakopsora</taxon>
    </lineage>
</organism>
<protein>
    <submittedName>
        <fullName evidence="3">Expressed protein</fullName>
    </submittedName>
</protein>
<evidence type="ECO:0000313" key="3">
    <source>
        <dbReference type="EMBL" id="CAH7675526.1"/>
    </source>
</evidence>
<comment type="caution">
    <text evidence="3">The sequence shown here is derived from an EMBL/GenBank/DDBJ whole genome shotgun (WGS) entry which is preliminary data.</text>
</comment>
<reference evidence="3" key="1">
    <citation type="submission" date="2022-06" db="EMBL/GenBank/DDBJ databases">
        <authorList>
            <consortium name="SYNGENTA / RWTH Aachen University"/>
        </authorList>
    </citation>
    <scope>NUCLEOTIDE SEQUENCE</scope>
</reference>
<feature type="region of interest" description="Disordered" evidence="1">
    <location>
        <begin position="24"/>
        <end position="52"/>
    </location>
</feature>
<dbReference type="Pfam" id="PF20515">
    <property type="entry name" value="2OG-FeII_Oxy_6"/>
    <property type="match status" value="1"/>
</dbReference>
<feature type="compositionally biased region" description="Basic residues" evidence="1">
    <location>
        <begin position="32"/>
        <end position="52"/>
    </location>
</feature>
<evidence type="ECO:0000256" key="1">
    <source>
        <dbReference type="SAM" id="MobiDB-lite"/>
    </source>
</evidence>
<name>A0AAV0B1V8_PHAPC</name>
<proteinExistence type="predicted"/>
<evidence type="ECO:0000313" key="4">
    <source>
        <dbReference type="Proteomes" id="UP001153365"/>
    </source>
</evidence>
<dbReference type="Proteomes" id="UP001153365">
    <property type="component" value="Unassembled WGS sequence"/>
</dbReference>
<keyword evidence="4" id="KW-1185">Reference proteome</keyword>
<dbReference type="AlphaFoldDB" id="A0AAV0B1V8"/>